<dbReference type="Gene3D" id="3.80.10.10">
    <property type="entry name" value="Ribonuclease Inhibitor"/>
    <property type="match status" value="2"/>
</dbReference>
<evidence type="ECO:0000313" key="2">
    <source>
        <dbReference type="Proteomes" id="UP000184278"/>
    </source>
</evidence>
<dbReference type="OrthoDB" id="1814867at2"/>
<dbReference type="PANTHER" id="PTHR45661">
    <property type="entry name" value="SURFACE ANTIGEN"/>
    <property type="match status" value="1"/>
</dbReference>
<evidence type="ECO:0000313" key="1">
    <source>
        <dbReference type="EMBL" id="SHJ04163.1"/>
    </source>
</evidence>
<dbReference type="Proteomes" id="UP000184278">
    <property type="component" value="Unassembled WGS sequence"/>
</dbReference>
<reference evidence="2" key="1">
    <citation type="submission" date="2016-11" db="EMBL/GenBank/DDBJ databases">
        <authorList>
            <person name="Varghese N."/>
            <person name="Submissions S."/>
        </authorList>
    </citation>
    <scope>NUCLEOTIDE SEQUENCE [LARGE SCALE GENOMIC DNA]</scope>
    <source>
        <strain evidence="2">DSM 3071</strain>
    </source>
</reference>
<organism evidence="1 2">
    <name type="scientific">Butyrivibrio fibrisolvens DSM 3071</name>
    <dbReference type="NCBI Taxonomy" id="1121131"/>
    <lineage>
        <taxon>Bacteria</taxon>
        <taxon>Bacillati</taxon>
        <taxon>Bacillota</taxon>
        <taxon>Clostridia</taxon>
        <taxon>Lachnospirales</taxon>
        <taxon>Lachnospiraceae</taxon>
        <taxon>Butyrivibrio</taxon>
    </lineage>
</organism>
<dbReference type="InterPro" id="IPR032675">
    <property type="entry name" value="LRR_dom_sf"/>
</dbReference>
<protein>
    <submittedName>
        <fullName evidence="1">Leucine rich repeat-containing protein</fullName>
    </submittedName>
</protein>
<dbReference type="AlphaFoldDB" id="A0A1M6G2H2"/>
<dbReference type="STRING" id="1121131.SAMN02745229_04017"/>
<dbReference type="Pfam" id="PF13306">
    <property type="entry name" value="LRR_5"/>
    <property type="match status" value="2"/>
</dbReference>
<accession>A0A1M6G2H2</accession>
<dbReference type="PANTHER" id="PTHR45661:SF3">
    <property type="entry name" value="IG-LIKE DOMAIN-CONTAINING PROTEIN"/>
    <property type="match status" value="1"/>
</dbReference>
<dbReference type="SUPFAM" id="SSF52058">
    <property type="entry name" value="L domain-like"/>
    <property type="match status" value="1"/>
</dbReference>
<dbReference type="EMBL" id="FQXK01000058">
    <property type="protein sequence ID" value="SHJ04163.1"/>
    <property type="molecule type" value="Genomic_DNA"/>
</dbReference>
<dbReference type="InterPro" id="IPR026906">
    <property type="entry name" value="LRR_5"/>
</dbReference>
<name>A0A1M6G2H2_BUTFI</name>
<gene>
    <name evidence="1" type="ORF">SAMN02745229_04017</name>
</gene>
<proteinExistence type="predicted"/>
<dbReference type="RefSeq" id="WP_073390429.1">
    <property type="nucleotide sequence ID" value="NZ_FQXK01000058.1"/>
</dbReference>
<dbReference type="InterPro" id="IPR053139">
    <property type="entry name" value="Surface_bspA-like"/>
</dbReference>
<dbReference type="GeneID" id="89508073"/>
<sequence length="326" mass="36424">MKNKKKLLLLPFLTAGLLFLTMYCISFFYDIKMPLAVSDYKISFNEGSITLVEYVGEDSELIIPERILGIPVKHIGPDCFSNAQTVISITIPDKMTKIDYAAFSECKNLESIYARNIEIIGEYAFNDDTKLKNVELGDSIKIIGKGAFYRCESFEKISLNDGIESIGDYAFKYSGITDISGVEKADIIGTSILNYTPWEKNQKSDFVIIKDKLEAYKGMSEIVVVPDEVKVMDPAFDVEPGYDYPIQVSEVYIPDTVTEIKDLCFGDQKSDIRVYIPDSVTTIGNCIFIGVDNAVIITTSGSTAEQYAIDNGINYEIVDSWEVPET</sequence>
<keyword evidence="2" id="KW-1185">Reference proteome</keyword>